<reference evidence="1" key="1">
    <citation type="submission" date="2020-01" db="EMBL/GenBank/DDBJ databases">
        <authorList>
            <person name="Meier V. D."/>
            <person name="Meier V D."/>
        </authorList>
    </citation>
    <scope>NUCLEOTIDE SEQUENCE</scope>
    <source>
        <strain evidence="1">HLG_WM_MAG_07</strain>
    </source>
</reference>
<organism evidence="1">
    <name type="scientific">uncultured Thiotrichaceae bacterium</name>
    <dbReference type="NCBI Taxonomy" id="298394"/>
    <lineage>
        <taxon>Bacteria</taxon>
        <taxon>Pseudomonadati</taxon>
        <taxon>Pseudomonadota</taxon>
        <taxon>Gammaproteobacteria</taxon>
        <taxon>Thiotrichales</taxon>
        <taxon>Thiotrichaceae</taxon>
        <taxon>environmental samples</taxon>
    </lineage>
</organism>
<proteinExistence type="predicted"/>
<name>A0A6S6SCP3_9GAMM</name>
<evidence type="ECO:0000313" key="1">
    <source>
        <dbReference type="EMBL" id="CAA6802804.1"/>
    </source>
</evidence>
<dbReference type="AlphaFoldDB" id="A0A6S6SCP3"/>
<protein>
    <submittedName>
        <fullName evidence="1">Uncharacterized protein</fullName>
    </submittedName>
</protein>
<sequence length="54" mass="6030">MIIGYGMKSAEKSGALIKMAHARRVLRCWRGEELTATVNSVSSNRQFFNVAIDD</sequence>
<accession>A0A6S6SCP3</accession>
<gene>
    <name evidence="1" type="ORF">HELGO_WM10951</name>
</gene>
<dbReference type="EMBL" id="CACVAY010000013">
    <property type="protein sequence ID" value="CAA6802804.1"/>
    <property type="molecule type" value="Genomic_DNA"/>
</dbReference>